<dbReference type="Proteomes" id="UP000475325">
    <property type="component" value="Unassembled WGS sequence"/>
</dbReference>
<dbReference type="EMBL" id="WIQW01000014">
    <property type="protein sequence ID" value="KAF3105397.1"/>
    <property type="molecule type" value="Genomic_DNA"/>
</dbReference>
<evidence type="ECO:0000313" key="1">
    <source>
        <dbReference type="EMBL" id="KAF3105397.1"/>
    </source>
</evidence>
<evidence type="ECO:0000313" key="3">
    <source>
        <dbReference type="Proteomes" id="UP000475325"/>
    </source>
</evidence>
<dbReference type="AlphaFoldDB" id="A0A7C8NSR1"/>
<accession>A0A7C8NSR1</accession>
<sequence length="102" mass="11531">MRSAKSKAFDLKAAKNTETRKKQAFHFVVHAGGNNMDRCIAKADLAFKGKTVELMDAEVIDSLTYTLQTVLIVVKTEEVSKFFEDTWPAISEEAFTIIYQRP</sequence>
<evidence type="ECO:0000313" key="4">
    <source>
        <dbReference type="Proteomes" id="UP000480548"/>
    </source>
</evidence>
<gene>
    <name evidence="1" type="ORF">TWF102_002318</name>
    <name evidence="2" type="ORF">TWF703_006966</name>
</gene>
<protein>
    <submittedName>
        <fullName evidence="1">Uncharacterized protein</fullName>
    </submittedName>
</protein>
<evidence type="ECO:0000313" key="2">
    <source>
        <dbReference type="EMBL" id="KAF3133427.1"/>
    </source>
</evidence>
<proteinExistence type="predicted"/>
<dbReference type="Proteomes" id="UP000480548">
    <property type="component" value="Unassembled WGS sequence"/>
</dbReference>
<reference evidence="3 4" key="1">
    <citation type="submission" date="2019-06" db="EMBL/GenBank/DDBJ databases">
        <authorList>
            <person name="Palmer J.M."/>
        </authorList>
    </citation>
    <scope>NUCLEOTIDE SEQUENCE [LARGE SCALE GENOMIC DNA]</scope>
    <source>
        <strain evidence="1 3">TWF102</strain>
        <strain evidence="2 4">TWF703</strain>
    </source>
</reference>
<comment type="caution">
    <text evidence="1">The sequence shown here is derived from an EMBL/GenBank/DDBJ whole genome shotgun (WGS) entry which is preliminary data.</text>
</comment>
<dbReference type="EMBL" id="WIQZ01000040">
    <property type="protein sequence ID" value="KAF3133427.1"/>
    <property type="molecule type" value="Genomic_DNA"/>
</dbReference>
<organism evidence="1 3">
    <name type="scientific">Orbilia oligospora</name>
    <name type="common">Nematode-trapping fungus</name>
    <name type="synonym">Arthrobotrys oligospora</name>
    <dbReference type="NCBI Taxonomy" id="2813651"/>
    <lineage>
        <taxon>Eukaryota</taxon>
        <taxon>Fungi</taxon>
        <taxon>Dikarya</taxon>
        <taxon>Ascomycota</taxon>
        <taxon>Pezizomycotina</taxon>
        <taxon>Orbiliomycetes</taxon>
        <taxon>Orbiliales</taxon>
        <taxon>Orbiliaceae</taxon>
        <taxon>Orbilia</taxon>
    </lineage>
</organism>
<name>A0A7C8NSR1_ORBOL</name>